<protein>
    <submittedName>
        <fullName evidence="1">Uncharacterized protein</fullName>
    </submittedName>
</protein>
<evidence type="ECO:0000313" key="1">
    <source>
        <dbReference type="EMBL" id="KNZ62234.1"/>
    </source>
</evidence>
<dbReference type="Proteomes" id="UP000037035">
    <property type="component" value="Unassembled WGS sequence"/>
</dbReference>
<name>A0A0L6VNG0_9BASI</name>
<accession>A0A0L6VNG0</accession>
<proteinExistence type="predicted"/>
<sequence>MSSSKVFPTLPEIQALAMQLSNKLEANHSHAFKISPPTHSTTATNPNAMDLLAMNSRLSDSERKKIMQDGQ</sequence>
<reference evidence="1 2" key="1">
    <citation type="submission" date="2015-08" db="EMBL/GenBank/DDBJ databases">
        <title>Next Generation Sequencing and Analysis of the Genome of Puccinia sorghi L Schw, the Causal Agent of Maize Common Rust.</title>
        <authorList>
            <person name="Rochi L."/>
            <person name="Burguener G."/>
            <person name="Darino M."/>
            <person name="Turjanski A."/>
            <person name="Kreff E."/>
            <person name="Dieguez M.J."/>
            <person name="Sacco F."/>
        </authorList>
    </citation>
    <scope>NUCLEOTIDE SEQUENCE [LARGE SCALE GENOMIC DNA]</scope>
    <source>
        <strain evidence="1 2">RO10H11247</strain>
    </source>
</reference>
<evidence type="ECO:0000313" key="2">
    <source>
        <dbReference type="Proteomes" id="UP000037035"/>
    </source>
</evidence>
<dbReference type="VEuPathDB" id="FungiDB:VP01_12988g1"/>
<dbReference type="AlphaFoldDB" id="A0A0L6VNG0"/>
<dbReference type="EMBL" id="LAVV01003318">
    <property type="protein sequence ID" value="KNZ62234.1"/>
    <property type="molecule type" value="Genomic_DNA"/>
</dbReference>
<keyword evidence="2" id="KW-1185">Reference proteome</keyword>
<gene>
    <name evidence="1" type="ORF">VP01_12988g1</name>
</gene>
<organism evidence="1 2">
    <name type="scientific">Puccinia sorghi</name>
    <dbReference type="NCBI Taxonomy" id="27349"/>
    <lineage>
        <taxon>Eukaryota</taxon>
        <taxon>Fungi</taxon>
        <taxon>Dikarya</taxon>
        <taxon>Basidiomycota</taxon>
        <taxon>Pucciniomycotina</taxon>
        <taxon>Pucciniomycetes</taxon>
        <taxon>Pucciniales</taxon>
        <taxon>Pucciniaceae</taxon>
        <taxon>Puccinia</taxon>
    </lineage>
</organism>
<comment type="caution">
    <text evidence="1">The sequence shown here is derived from an EMBL/GenBank/DDBJ whole genome shotgun (WGS) entry which is preliminary data.</text>
</comment>